<dbReference type="InterPro" id="IPR032675">
    <property type="entry name" value="LRR_dom_sf"/>
</dbReference>
<organism evidence="3">
    <name type="scientific">Chlorella variabilis</name>
    <name type="common">Green alga</name>
    <dbReference type="NCBI Taxonomy" id="554065"/>
    <lineage>
        <taxon>Eukaryota</taxon>
        <taxon>Viridiplantae</taxon>
        <taxon>Chlorophyta</taxon>
        <taxon>core chlorophytes</taxon>
        <taxon>Trebouxiophyceae</taxon>
        <taxon>Chlorellales</taxon>
        <taxon>Chlorellaceae</taxon>
        <taxon>Chlorella clade</taxon>
        <taxon>Chlorella</taxon>
    </lineage>
</organism>
<dbReference type="GO" id="GO:0005930">
    <property type="term" value="C:axoneme"/>
    <property type="evidence" value="ECO:0007669"/>
    <property type="project" value="UniProtKB-SubCell"/>
</dbReference>
<dbReference type="RefSeq" id="XP_005843054.1">
    <property type="nucleotide sequence ID" value="XM_005842992.1"/>
</dbReference>
<reference evidence="2 3" key="1">
    <citation type="journal article" date="2010" name="Plant Cell">
        <title>The Chlorella variabilis NC64A genome reveals adaptation to photosymbiosis, coevolution with viruses, and cryptic sex.</title>
        <authorList>
            <person name="Blanc G."/>
            <person name="Duncan G."/>
            <person name="Agarkova I."/>
            <person name="Borodovsky M."/>
            <person name="Gurnon J."/>
            <person name="Kuo A."/>
            <person name="Lindquist E."/>
            <person name="Lucas S."/>
            <person name="Pangilinan J."/>
            <person name="Polle J."/>
            <person name="Salamov A."/>
            <person name="Terry A."/>
            <person name="Yamada T."/>
            <person name="Dunigan D.D."/>
            <person name="Grigoriev I.V."/>
            <person name="Claverie J.M."/>
            <person name="Van Etten J.L."/>
        </authorList>
    </citation>
    <scope>NUCLEOTIDE SEQUENCE [LARGE SCALE GENOMIC DNA]</scope>
    <source>
        <strain evidence="2 3">NC64A</strain>
    </source>
</reference>
<sequence>MDPSTAQQGQQPAAPTIASLGDDLLAKCFSLLEQADLLSTTALVCRRCHKVSTRRELVQHVKFRGSDDWAATVQGARSLLRWMRRHGQAVRSLDVSLEPVSEIEQAEFASVLDGCITVCAGSLERLTLYLFGRSYTLGG</sequence>
<evidence type="ECO:0008006" key="4">
    <source>
        <dbReference type="Google" id="ProtNLM"/>
    </source>
</evidence>
<dbReference type="InterPro" id="IPR036047">
    <property type="entry name" value="F-box-like_dom_sf"/>
</dbReference>
<comment type="subcellular location">
    <subcellularLocation>
        <location evidence="1">Cytoplasm</location>
        <location evidence="1">Cytoskeleton</location>
        <location evidence="1">Cilium axoneme</location>
    </subcellularLocation>
</comment>
<dbReference type="InParanoid" id="E1ZT82"/>
<dbReference type="Gene3D" id="3.80.10.10">
    <property type="entry name" value="Ribonuclease Inhibitor"/>
    <property type="match status" value="1"/>
</dbReference>
<gene>
    <name evidence="2" type="ORF">CHLNCDRAFT_141639</name>
</gene>
<dbReference type="AlphaFoldDB" id="E1ZT82"/>
<dbReference type="SUPFAM" id="SSF81383">
    <property type="entry name" value="F-box domain"/>
    <property type="match status" value="1"/>
</dbReference>
<evidence type="ECO:0000256" key="1">
    <source>
        <dbReference type="ARBA" id="ARBA00004430"/>
    </source>
</evidence>
<name>E1ZT82_CHLVA</name>
<dbReference type="EMBL" id="GL433870">
    <property type="protein sequence ID" value="EFN50952.1"/>
    <property type="molecule type" value="Genomic_DNA"/>
</dbReference>
<protein>
    <recommendedName>
        <fullName evidence="4">F-box domain-containing protein</fullName>
    </recommendedName>
</protein>
<proteinExistence type="predicted"/>
<keyword evidence="3" id="KW-1185">Reference proteome</keyword>
<accession>E1ZT82</accession>
<evidence type="ECO:0000313" key="3">
    <source>
        <dbReference type="Proteomes" id="UP000008141"/>
    </source>
</evidence>
<dbReference type="Proteomes" id="UP000008141">
    <property type="component" value="Unassembled WGS sequence"/>
</dbReference>
<evidence type="ECO:0000313" key="2">
    <source>
        <dbReference type="EMBL" id="EFN50952.1"/>
    </source>
</evidence>
<dbReference type="KEGG" id="cvr:CHLNCDRAFT_141639"/>
<dbReference type="GeneID" id="17350367"/>